<feature type="compositionally biased region" description="Polar residues" evidence="1">
    <location>
        <begin position="79"/>
        <end position="89"/>
    </location>
</feature>
<name>A0A5K3EUT0_MESCO</name>
<proteinExistence type="predicted"/>
<dbReference type="WBParaSite" id="MCU_003258-RA">
    <property type="protein sequence ID" value="MCU_003258-RA"/>
    <property type="gene ID" value="MCU_003258"/>
</dbReference>
<protein>
    <submittedName>
        <fullName evidence="2">Uncharacterized protein</fullName>
    </submittedName>
</protein>
<feature type="region of interest" description="Disordered" evidence="1">
    <location>
        <begin position="69"/>
        <end position="95"/>
    </location>
</feature>
<dbReference type="AlphaFoldDB" id="A0A5K3EUT0"/>
<sequence length="95" mass="10648">MWTATANGPTMDEESFLQVYKTKVPRQLFLWATILPDVGYGECRTGYFYNNEQCGEASLKLSWRQCGDRSGRRHIGQPGLSQSPVTLGSTGMRGR</sequence>
<reference evidence="2" key="1">
    <citation type="submission" date="2019-11" db="UniProtKB">
        <authorList>
            <consortium name="WormBaseParasite"/>
        </authorList>
    </citation>
    <scope>IDENTIFICATION</scope>
</reference>
<evidence type="ECO:0000313" key="2">
    <source>
        <dbReference type="WBParaSite" id="MCU_003258-RA"/>
    </source>
</evidence>
<accession>A0A5K3EUT0</accession>
<evidence type="ECO:0000256" key="1">
    <source>
        <dbReference type="SAM" id="MobiDB-lite"/>
    </source>
</evidence>
<organism evidence="2">
    <name type="scientific">Mesocestoides corti</name>
    <name type="common">Flatworm</name>
    <dbReference type="NCBI Taxonomy" id="53468"/>
    <lineage>
        <taxon>Eukaryota</taxon>
        <taxon>Metazoa</taxon>
        <taxon>Spiralia</taxon>
        <taxon>Lophotrochozoa</taxon>
        <taxon>Platyhelminthes</taxon>
        <taxon>Cestoda</taxon>
        <taxon>Eucestoda</taxon>
        <taxon>Cyclophyllidea</taxon>
        <taxon>Mesocestoididae</taxon>
        <taxon>Mesocestoides</taxon>
    </lineage>
</organism>